<protein>
    <submittedName>
        <fullName evidence="1">Uncharacterized protein</fullName>
    </submittedName>
</protein>
<evidence type="ECO:0000313" key="2">
    <source>
        <dbReference type="Proteomes" id="UP000245207"/>
    </source>
</evidence>
<keyword evidence="2" id="KW-1185">Reference proteome</keyword>
<sequence length="113" mass="13205">MSDVMYLGFQREVQEEQSWLSFLRGWCVHVADRLAYLDAIIWELELCREGSSVVHFLVEWRSGDDVVLADAVMYFRGIHEFEAQKLDNLFLFLQASVAQVARRRQFVARFSGV</sequence>
<gene>
    <name evidence="1" type="ORF">CTI12_AA022640</name>
</gene>
<organism evidence="1 2">
    <name type="scientific">Artemisia annua</name>
    <name type="common">Sweet wormwood</name>
    <dbReference type="NCBI Taxonomy" id="35608"/>
    <lineage>
        <taxon>Eukaryota</taxon>
        <taxon>Viridiplantae</taxon>
        <taxon>Streptophyta</taxon>
        <taxon>Embryophyta</taxon>
        <taxon>Tracheophyta</taxon>
        <taxon>Spermatophyta</taxon>
        <taxon>Magnoliopsida</taxon>
        <taxon>eudicotyledons</taxon>
        <taxon>Gunneridae</taxon>
        <taxon>Pentapetalae</taxon>
        <taxon>asterids</taxon>
        <taxon>campanulids</taxon>
        <taxon>Asterales</taxon>
        <taxon>Asteraceae</taxon>
        <taxon>Asteroideae</taxon>
        <taxon>Anthemideae</taxon>
        <taxon>Artemisiinae</taxon>
        <taxon>Artemisia</taxon>
    </lineage>
</organism>
<evidence type="ECO:0000313" key="1">
    <source>
        <dbReference type="EMBL" id="PWA97697.1"/>
    </source>
</evidence>
<dbReference type="Proteomes" id="UP000245207">
    <property type="component" value="Unassembled WGS sequence"/>
</dbReference>
<accession>A0A2U1QIA6</accession>
<proteinExistence type="predicted"/>
<dbReference type="EMBL" id="PKPP01000108">
    <property type="protein sequence ID" value="PWA97697.1"/>
    <property type="molecule type" value="Genomic_DNA"/>
</dbReference>
<comment type="caution">
    <text evidence="1">The sequence shown here is derived from an EMBL/GenBank/DDBJ whole genome shotgun (WGS) entry which is preliminary data.</text>
</comment>
<name>A0A2U1QIA6_ARTAN</name>
<dbReference type="AlphaFoldDB" id="A0A2U1QIA6"/>
<reference evidence="1 2" key="1">
    <citation type="journal article" date="2018" name="Mol. Plant">
        <title>The genome of Artemisia annua provides insight into the evolution of Asteraceae family and artemisinin biosynthesis.</title>
        <authorList>
            <person name="Shen Q."/>
            <person name="Zhang L."/>
            <person name="Liao Z."/>
            <person name="Wang S."/>
            <person name="Yan T."/>
            <person name="Shi P."/>
            <person name="Liu M."/>
            <person name="Fu X."/>
            <person name="Pan Q."/>
            <person name="Wang Y."/>
            <person name="Lv Z."/>
            <person name="Lu X."/>
            <person name="Zhang F."/>
            <person name="Jiang W."/>
            <person name="Ma Y."/>
            <person name="Chen M."/>
            <person name="Hao X."/>
            <person name="Li L."/>
            <person name="Tang Y."/>
            <person name="Lv G."/>
            <person name="Zhou Y."/>
            <person name="Sun X."/>
            <person name="Brodelius P.E."/>
            <person name="Rose J.K.C."/>
            <person name="Tang K."/>
        </authorList>
    </citation>
    <scope>NUCLEOTIDE SEQUENCE [LARGE SCALE GENOMIC DNA]</scope>
    <source>
        <strain evidence="2">cv. Huhao1</strain>
        <tissue evidence="1">Leaf</tissue>
    </source>
</reference>